<evidence type="ECO:0000313" key="1">
    <source>
        <dbReference type="EMBL" id="MBB3168367.1"/>
    </source>
</evidence>
<comment type="caution">
    <text evidence="1">The sequence shown here is derived from an EMBL/GenBank/DDBJ whole genome shotgun (WGS) entry which is preliminary data.</text>
</comment>
<organism evidence="1 2">
    <name type="scientific">Simiduia aestuariiviva</name>
    <dbReference type="NCBI Taxonomy" id="1510459"/>
    <lineage>
        <taxon>Bacteria</taxon>
        <taxon>Pseudomonadati</taxon>
        <taxon>Pseudomonadota</taxon>
        <taxon>Gammaproteobacteria</taxon>
        <taxon>Cellvibrionales</taxon>
        <taxon>Cellvibrionaceae</taxon>
        <taxon>Simiduia</taxon>
    </lineage>
</organism>
<evidence type="ECO:0000313" key="2">
    <source>
        <dbReference type="Proteomes" id="UP000559987"/>
    </source>
</evidence>
<proteinExistence type="predicted"/>
<sequence>MSDLLAPNCDVGSIAAVYCEGVKLVGRLLGFTYLAQSDDFERRLHKSLLGLGNNPSAGNVYGILYSFEFQSPEEFQRYIGKNFDCFQQSAPVKGLKDSVDFDGRLRSSALEVLSLSDNDIRKKYFDLFDFKSVDLLDLAANDSACVFHKLNHGYWEYLLLIFLGTNTYSRYKLREAKYETFNKRLRLPGYISALYQSQRSLINDPNDQYYYAISCSAGIQPIDNYIEKELTDVARGAMAGAIAYRSLFSDTGSSVYDGYAVKSLCYRDLLFDFIDVLAQRSDALVFIVPQTIKNIRLDSVLVNQYVLAVPRHHVHEYWPSVLALCIGYIDRLRSRHNKLTVIMECGAFSALLSVAMKKLNDEQVGTQGGWIKSFDLGRVLDSSNETAVKSQRWLKGSGVTWRVPFKI</sequence>
<gene>
    <name evidence="1" type="ORF">FHS30_001551</name>
</gene>
<dbReference type="Proteomes" id="UP000559987">
    <property type="component" value="Unassembled WGS sequence"/>
</dbReference>
<accession>A0A839USK4</accession>
<protein>
    <submittedName>
        <fullName evidence="1">Uncharacterized protein</fullName>
    </submittedName>
</protein>
<keyword evidence="2" id="KW-1185">Reference proteome</keyword>
<name>A0A839USK4_9GAMM</name>
<reference evidence="1 2" key="1">
    <citation type="submission" date="2020-08" db="EMBL/GenBank/DDBJ databases">
        <title>Genomic Encyclopedia of Type Strains, Phase III (KMG-III): the genomes of soil and plant-associated and newly described type strains.</title>
        <authorList>
            <person name="Whitman W."/>
        </authorList>
    </citation>
    <scope>NUCLEOTIDE SEQUENCE [LARGE SCALE GENOMIC DNA]</scope>
    <source>
        <strain evidence="1 2">CECT 8571</strain>
    </source>
</reference>
<dbReference type="RefSeq" id="WP_183909853.1">
    <property type="nucleotide sequence ID" value="NZ_JACHXZ010000002.1"/>
</dbReference>
<dbReference type="AlphaFoldDB" id="A0A839USK4"/>
<dbReference type="EMBL" id="JACHXZ010000002">
    <property type="protein sequence ID" value="MBB3168367.1"/>
    <property type="molecule type" value="Genomic_DNA"/>
</dbReference>